<dbReference type="RefSeq" id="WP_345456969.1">
    <property type="nucleotide sequence ID" value="NZ_BAABHF010000009.1"/>
</dbReference>
<accession>A0ABP8PBG5</accession>
<evidence type="ECO:0000313" key="3">
    <source>
        <dbReference type="Proteomes" id="UP001500503"/>
    </source>
</evidence>
<gene>
    <name evidence="2" type="ORF">GCM10023191_005820</name>
</gene>
<organism evidence="2 3">
    <name type="scientific">Actinoallomurus oryzae</name>
    <dbReference type="NCBI Taxonomy" id="502180"/>
    <lineage>
        <taxon>Bacteria</taxon>
        <taxon>Bacillati</taxon>
        <taxon>Actinomycetota</taxon>
        <taxon>Actinomycetes</taxon>
        <taxon>Streptosporangiales</taxon>
        <taxon>Thermomonosporaceae</taxon>
        <taxon>Actinoallomurus</taxon>
    </lineage>
</organism>
<proteinExistence type="predicted"/>
<feature type="region of interest" description="Disordered" evidence="1">
    <location>
        <begin position="128"/>
        <end position="152"/>
    </location>
</feature>
<name>A0ABP8PBG5_9ACTN</name>
<evidence type="ECO:0000256" key="1">
    <source>
        <dbReference type="SAM" id="MobiDB-lite"/>
    </source>
</evidence>
<protein>
    <submittedName>
        <fullName evidence="2">Uncharacterized protein</fullName>
    </submittedName>
</protein>
<comment type="caution">
    <text evidence="2">The sequence shown here is derived from an EMBL/GenBank/DDBJ whole genome shotgun (WGS) entry which is preliminary data.</text>
</comment>
<reference evidence="3" key="1">
    <citation type="journal article" date="2019" name="Int. J. Syst. Evol. Microbiol.">
        <title>The Global Catalogue of Microorganisms (GCM) 10K type strain sequencing project: providing services to taxonomists for standard genome sequencing and annotation.</title>
        <authorList>
            <consortium name="The Broad Institute Genomics Platform"/>
            <consortium name="The Broad Institute Genome Sequencing Center for Infectious Disease"/>
            <person name="Wu L."/>
            <person name="Ma J."/>
        </authorList>
    </citation>
    <scope>NUCLEOTIDE SEQUENCE [LARGE SCALE GENOMIC DNA]</scope>
    <source>
        <strain evidence="3">JCM 17933</strain>
    </source>
</reference>
<sequence length="152" mass="15805">MSMAYTATELAALLRIGAKGCHSDEAAVGLLVEHGTWLHRSDFARTCVTVETDAFVQGDQVAALIDWSNAVRVLDAGGLPCSRGEAAVLRIAAGLAGVPVNLRAMLGGLDSRNIQLVAEAVMHANGTPNTSLPGLQPPCARPDAITQPKEGH</sequence>
<evidence type="ECO:0000313" key="2">
    <source>
        <dbReference type="EMBL" id="GAA4483731.1"/>
    </source>
</evidence>
<dbReference type="Proteomes" id="UP001500503">
    <property type="component" value="Unassembled WGS sequence"/>
</dbReference>
<keyword evidence="3" id="KW-1185">Reference proteome</keyword>
<dbReference type="EMBL" id="BAABHF010000009">
    <property type="protein sequence ID" value="GAA4483731.1"/>
    <property type="molecule type" value="Genomic_DNA"/>
</dbReference>